<dbReference type="PROSITE" id="PS50004">
    <property type="entry name" value="C2"/>
    <property type="match status" value="1"/>
</dbReference>
<dbReference type="PANTHER" id="PTHR45911">
    <property type="entry name" value="C2 DOMAIN-CONTAINING PROTEIN"/>
    <property type="match status" value="1"/>
</dbReference>
<feature type="non-terminal residue" evidence="4">
    <location>
        <position position="1"/>
    </location>
</feature>
<evidence type="ECO:0000259" key="3">
    <source>
        <dbReference type="PROSITE" id="PS50004"/>
    </source>
</evidence>
<dbReference type="AlphaFoldDB" id="A0A5J4TWY5"/>
<reference evidence="4 5" key="1">
    <citation type="submission" date="2019-03" db="EMBL/GenBank/DDBJ databases">
        <title>Single cell metagenomics reveals metabolic interactions within the superorganism composed of flagellate Streblomastix strix and complex community of Bacteroidetes bacteria on its surface.</title>
        <authorList>
            <person name="Treitli S.C."/>
            <person name="Kolisko M."/>
            <person name="Husnik F."/>
            <person name="Keeling P."/>
            <person name="Hampl V."/>
        </authorList>
    </citation>
    <scope>NUCLEOTIDE SEQUENCE [LARGE SCALE GENOMIC DNA]</scope>
    <source>
        <strain evidence="4">ST1C</strain>
    </source>
</reference>
<feature type="domain" description="C2" evidence="3">
    <location>
        <begin position="1"/>
        <end position="88"/>
    </location>
</feature>
<dbReference type="InterPro" id="IPR000008">
    <property type="entry name" value="C2_dom"/>
</dbReference>
<evidence type="ECO:0000256" key="1">
    <source>
        <dbReference type="ARBA" id="ARBA00022723"/>
    </source>
</evidence>
<dbReference type="Proteomes" id="UP000324800">
    <property type="component" value="Unassembled WGS sequence"/>
</dbReference>
<comment type="caution">
    <text evidence="4">The sequence shown here is derived from an EMBL/GenBank/DDBJ whole genome shotgun (WGS) entry which is preliminary data.</text>
</comment>
<dbReference type="Gene3D" id="2.60.40.150">
    <property type="entry name" value="C2 domain"/>
    <property type="match status" value="1"/>
</dbReference>
<protein>
    <recommendedName>
        <fullName evidence="3">C2 domain-containing protein</fullName>
    </recommendedName>
</protein>
<dbReference type="Pfam" id="PF00168">
    <property type="entry name" value="C2"/>
    <property type="match status" value="1"/>
</dbReference>
<gene>
    <name evidence="4" type="ORF">EZS28_041865</name>
</gene>
<dbReference type="EMBL" id="SNRW01023964">
    <property type="protein sequence ID" value="KAA6362608.1"/>
    <property type="molecule type" value="Genomic_DNA"/>
</dbReference>
<dbReference type="SUPFAM" id="SSF49562">
    <property type="entry name" value="C2 domain (Calcium/lipid-binding domain, CaLB)"/>
    <property type="match status" value="1"/>
</dbReference>
<dbReference type="SMART" id="SM00239">
    <property type="entry name" value="C2"/>
    <property type="match status" value="1"/>
</dbReference>
<dbReference type="PANTHER" id="PTHR45911:SF4">
    <property type="entry name" value="MULTIPLE C2 AND TRANSMEMBRANE DOMAIN-CONTAINING PROTEIN"/>
    <property type="match status" value="1"/>
</dbReference>
<sequence>KLKEKEKEIRNLPNIDITGSADPFVIISLGGEEKQTKVIKNARNADFNDEITLPFDPISTQDREMKIEVWDYDPMSNDNLIGTTSIPV</sequence>
<organism evidence="4 5">
    <name type="scientific">Streblomastix strix</name>
    <dbReference type="NCBI Taxonomy" id="222440"/>
    <lineage>
        <taxon>Eukaryota</taxon>
        <taxon>Metamonada</taxon>
        <taxon>Preaxostyla</taxon>
        <taxon>Oxymonadida</taxon>
        <taxon>Streblomastigidae</taxon>
        <taxon>Streblomastix</taxon>
    </lineage>
</organism>
<name>A0A5J4TWY5_9EUKA</name>
<proteinExistence type="predicted"/>
<accession>A0A5J4TWY5</accession>
<dbReference type="InterPro" id="IPR035892">
    <property type="entry name" value="C2_domain_sf"/>
</dbReference>
<evidence type="ECO:0000313" key="5">
    <source>
        <dbReference type="Proteomes" id="UP000324800"/>
    </source>
</evidence>
<dbReference type="GO" id="GO:0005509">
    <property type="term" value="F:calcium ion binding"/>
    <property type="evidence" value="ECO:0007669"/>
    <property type="project" value="TreeGrafter"/>
</dbReference>
<evidence type="ECO:0000256" key="2">
    <source>
        <dbReference type="ARBA" id="ARBA00022837"/>
    </source>
</evidence>
<evidence type="ECO:0000313" key="4">
    <source>
        <dbReference type="EMBL" id="KAA6362608.1"/>
    </source>
</evidence>
<dbReference type="GO" id="GO:0016020">
    <property type="term" value="C:membrane"/>
    <property type="evidence" value="ECO:0007669"/>
    <property type="project" value="TreeGrafter"/>
</dbReference>
<keyword evidence="1" id="KW-0479">Metal-binding</keyword>
<dbReference type="CDD" id="cd00030">
    <property type="entry name" value="C2"/>
    <property type="match status" value="1"/>
</dbReference>
<dbReference type="OrthoDB" id="73919at2759"/>
<keyword evidence="2" id="KW-0106">Calcium</keyword>